<evidence type="ECO:0000313" key="2">
    <source>
        <dbReference type="Proteomes" id="UP000184436"/>
    </source>
</evidence>
<protein>
    <recommendedName>
        <fullName evidence="3">DUF4292 domain-containing protein</fullName>
    </recommendedName>
</protein>
<reference evidence="1 2" key="1">
    <citation type="submission" date="2016-11" db="EMBL/GenBank/DDBJ databases">
        <authorList>
            <person name="Jaros S."/>
            <person name="Januszkiewicz K."/>
            <person name="Wedrychowicz H."/>
        </authorList>
    </citation>
    <scope>NUCLEOTIDE SEQUENCE [LARGE SCALE GENOMIC DNA]</scope>
    <source>
        <strain evidence="1 2">DSM 26883</strain>
    </source>
</reference>
<organism evidence="1 2">
    <name type="scientific">Bacteroides faecichinchillae</name>
    <dbReference type="NCBI Taxonomy" id="871325"/>
    <lineage>
        <taxon>Bacteria</taxon>
        <taxon>Pseudomonadati</taxon>
        <taxon>Bacteroidota</taxon>
        <taxon>Bacteroidia</taxon>
        <taxon>Bacteroidales</taxon>
        <taxon>Bacteroidaceae</taxon>
        <taxon>Bacteroides</taxon>
    </lineage>
</organism>
<dbReference type="Pfam" id="PF14125">
    <property type="entry name" value="DUF4292"/>
    <property type="match status" value="1"/>
</dbReference>
<name>A0A1M4ZVP6_9BACE</name>
<gene>
    <name evidence="1" type="ORF">SAMN05444349_113104</name>
</gene>
<proteinExistence type="predicted"/>
<dbReference type="EMBL" id="FQVD01000013">
    <property type="protein sequence ID" value="SHF21887.1"/>
    <property type="molecule type" value="Genomic_DNA"/>
</dbReference>
<keyword evidence="2" id="KW-1185">Reference proteome</keyword>
<dbReference type="InterPro" id="IPR025634">
    <property type="entry name" value="DUF4292"/>
</dbReference>
<dbReference type="Proteomes" id="UP000184436">
    <property type="component" value="Unassembled WGS sequence"/>
</dbReference>
<dbReference type="PROSITE" id="PS51257">
    <property type="entry name" value="PROKAR_LIPOPROTEIN"/>
    <property type="match status" value="1"/>
</dbReference>
<evidence type="ECO:0008006" key="3">
    <source>
        <dbReference type="Google" id="ProtNLM"/>
    </source>
</evidence>
<sequence>MRRFAYLLLMVVMLAGCKSSKHVVVEKEKEKVAVAPTFSYLASKLQLTIPGKSGSMSVGGLMKMKSNELVQISLLMPILRTEIARIEIAPDKVLIVDRMNKRYVRATKDELKDILPKNAEFSRLERALTDAALPGGKTELTGKELGIPSLEKAKIQLYEFSTKEFSMAPTELTSKYTEVPLEELVKMLIALL</sequence>
<evidence type="ECO:0000313" key="1">
    <source>
        <dbReference type="EMBL" id="SHF21887.1"/>
    </source>
</evidence>
<dbReference type="AlphaFoldDB" id="A0A1M4ZVP6"/>
<accession>A0A1M4ZVP6</accession>
<dbReference type="RefSeq" id="WP_025074740.1">
    <property type="nucleotide sequence ID" value="NZ_FQVD01000013.1"/>
</dbReference>
<dbReference type="STRING" id="871325.SAMN05444349_113104"/>
<dbReference type="OrthoDB" id="1122661at2"/>